<organism evidence="1 2">
    <name type="scientific">Paraburkholderia steynii</name>
    <dbReference type="NCBI Taxonomy" id="1245441"/>
    <lineage>
        <taxon>Bacteria</taxon>
        <taxon>Pseudomonadati</taxon>
        <taxon>Pseudomonadota</taxon>
        <taxon>Betaproteobacteria</taxon>
        <taxon>Burkholderiales</taxon>
        <taxon>Burkholderiaceae</taxon>
        <taxon>Paraburkholderia</taxon>
    </lineage>
</organism>
<dbReference type="RefSeq" id="WP_091776456.1">
    <property type="nucleotide sequence ID" value="NZ_FNDI01000003.1"/>
</dbReference>
<name>A0A7Z7FFB5_9BURK</name>
<gene>
    <name evidence="1" type="ORF">SAMN04487926_103127</name>
</gene>
<sequence>MNARNAHNAGPFGKSPVALGRLEELHSLSARPKMARGLPEDMPFLTFPLKAHEARCLPTNVQNFNFGLGHMQLSDRILMTMRLQLESTQLYWIAEMTDPELWAAIDMWRKYERLPIGLKIDKGGSWDAMFLETPFFNEQLRDEKYRAAPQREATAHDWHEMAGLVTGYVQMQATTDIDHIPLKHVFASALLTKQYEDVAEKETLVRKPVIIQRADGQGVVILG</sequence>
<comment type="caution">
    <text evidence="1">The sequence shown here is derived from an EMBL/GenBank/DDBJ whole genome shotgun (WGS) entry which is preliminary data.</text>
</comment>
<dbReference type="Proteomes" id="UP000198900">
    <property type="component" value="Unassembled WGS sequence"/>
</dbReference>
<dbReference type="AlphaFoldDB" id="A0A7Z7FFB5"/>
<evidence type="ECO:0000313" key="1">
    <source>
        <dbReference type="EMBL" id="SDH26268.1"/>
    </source>
</evidence>
<reference evidence="1" key="1">
    <citation type="submission" date="2016-10" db="EMBL/GenBank/DDBJ databases">
        <authorList>
            <person name="Varghese N."/>
            <person name="Submissions S."/>
        </authorList>
    </citation>
    <scope>NUCLEOTIDE SEQUENCE [LARGE SCALE GENOMIC DNA]</scope>
    <source>
        <strain evidence="1">YR281</strain>
    </source>
</reference>
<accession>A0A7Z7FFB5</accession>
<evidence type="ECO:0000313" key="2">
    <source>
        <dbReference type="Proteomes" id="UP000198900"/>
    </source>
</evidence>
<proteinExistence type="predicted"/>
<keyword evidence="2" id="KW-1185">Reference proteome</keyword>
<dbReference type="EMBL" id="FNDI01000003">
    <property type="protein sequence ID" value="SDH26268.1"/>
    <property type="molecule type" value="Genomic_DNA"/>
</dbReference>
<protein>
    <submittedName>
        <fullName evidence="1">Uncharacterized protein</fullName>
    </submittedName>
</protein>